<name>A0A391NTS0_9EUKA</name>
<feature type="non-terminal residue" evidence="2">
    <location>
        <position position="38"/>
    </location>
</feature>
<evidence type="ECO:0000313" key="3">
    <source>
        <dbReference type="Proteomes" id="UP000265618"/>
    </source>
</evidence>
<dbReference type="EMBL" id="BDIP01007930">
    <property type="protein sequence ID" value="GCA64634.1"/>
    <property type="molecule type" value="Genomic_DNA"/>
</dbReference>
<feature type="region of interest" description="Disordered" evidence="1">
    <location>
        <begin position="1"/>
        <end position="24"/>
    </location>
</feature>
<keyword evidence="3" id="KW-1185">Reference proteome</keyword>
<organism evidence="2 3">
    <name type="scientific">Kipferlia bialata</name>
    <dbReference type="NCBI Taxonomy" id="797122"/>
    <lineage>
        <taxon>Eukaryota</taxon>
        <taxon>Metamonada</taxon>
        <taxon>Carpediemonas-like organisms</taxon>
        <taxon>Kipferlia</taxon>
    </lineage>
</organism>
<gene>
    <name evidence="2" type="ORF">KIPB_014869</name>
</gene>
<proteinExistence type="predicted"/>
<evidence type="ECO:0000256" key="1">
    <source>
        <dbReference type="SAM" id="MobiDB-lite"/>
    </source>
</evidence>
<dbReference type="Proteomes" id="UP000265618">
    <property type="component" value="Unassembled WGS sequence"/>
</dbReference>
<protein>
    <submittedName>
        <fullName evidence="2">Uncharacterized protein</fullName>
    </submittedName>
</protein>
<sequence length="38" mass="3900">MMDLTETGVPLEVSTDAPLPLPASVSGLCTRADKALAQ</sequence>
<evidence type="ECO:0000313" key="2">
    <source>
        <dbReference type="EMBL" id="GCA64634.1"/>
    </source>
</evidence>
<accession>A0A391NTS0</accession>
<dbReference type="AlphaFoldDB" id="A0A391NTS0"/>
<comment type="caution">
    <text evidence="2">The sequence shown here is derived from an EMBL/GenBank/DDBJ whole genome shotgun (WGS) entry which is preliminary data.</text>
</comment>
<reference evidence="2 3" key="1">
    <citation type="journal article" date="2018" name="PLoS ONE">
        <title>The draft genome of Kipferlia bialata reveals reductive genome evolution in fornicate parasites.</title>
        <authorList>
            <person name="Tanifuji G."/>
            <person name="Takabayashi S."/>
            <person name="Kume K."/>
            <person name="Takagi M."/>
            <person name="Nakayama T."/>
            <person name="Kamikawa R."/>
            <person name="Inagaki Y."/>
            <person name="Hashimoto T."/>
        </authorList>
    </citation>
    <scope>NUCLEOTIDE SEQUENCE [LARGE SCALE GENOMIC DNA]</scope>
    <source>
        <strain evidence="2">NY0173</strain>
    </source>
</reference>